<dbReference type="Pfam" id="PF08914">
    <property type="entry name" value="Myb_Rap1"/>
    <property type="match status" value="1"/>
</dbReference>
<dbReference type="SUPFAM" id="SSF46689">
    <property type="entry name" value="Homeodomain-like"/>
    <property type="match status" value="1"/>
</dbReference>
<gene>
    <name evidence="3" type="ORF">LshimejAT787_0604280</name>
</gene>
<evidence type="ECO:0000256" key="1">
    <source>
        <dbReference type="SAM" id="MobiDB-lite"/>
    </source>
</evidence>
<feature type="compositionally biased region" description="Basic and acidic residues" evidence="1">
    <location>
        <begin position="123"/>
        <end position="138"/>
    </location>
</feature>
<feature type="compositionally biased region" description="Basic and acidic residues" evidence="1">
    <location>
        <begin position="800"/>
        <end position="811"/>
    </location>
</feature>
<dbReference type="EMBL" id="BRPK01000006">
    <property type="protein sequence ID" value="GLB39266.1"/>
    <property type="molecule type" value="Genomic_DNA"/>
</dbReference>
<organism evidence="3 4">
    <name type="scientific">Lyophyllum shimeji</name>
    <name type="common">Hon-shimeji</name>
    <name type="synonym">Tricholoma shimeji</name>
    <dbReference type="NCBI Taxonomy" id="47721"/>
    <lineage>
        <taxon>Eukaryota</taxon>
        <taxon>Fungi</taxon>
        <taxon>Dikarya</taxon>
        <taxon>Basidiomycota</taxon>
        <taxon>Agaricomycotina</taxon>
        <taxon>Agaricomycetes</taxon>
        <taxon>Agaricomycetidae</taxon>
        <taxon>Agaricales</taxon>
        <taxon>Tricholomatineae</taxon>
        <taxon>Lyophyllaceae</taxon>
        <taxon>Lyophyllum</taxon>
    </lineage>
</organism>
<feature type="compositionally biased region" description="Basic and acidic residues" evidence="1">
    <location>
        <begin position="178"/>
        <end position="193"/>
    </location>
</feature>
<feature type="compositionally biased region" description="Basic and acidic residues" evidence="1">
    <location>
        <begin position="729"/>
        <end position="746"/>
    </location>
</feature>
<feature type="region of interest" description="Disordered" evidence="1">
    <location>
        <begin position="715"/>
        <end position="782"/>
    </location>
</feature>
<feature type="compositionally biased region" description="Basic and acidic residues" evidence="1">
    <location>
        <begin position="88"/>
        <end position="98"/>
    </location>
</feature>
<feature type="compositionally biased region" description="Basic and acidic residues" evidence="1">
    <location>
        <begin position="400"/>
        <end position="422"/>
    </location>
</feature>
<comment type="caution">
    <text evidence="3">The sequence shown here is derived from an EMBL/GenBank/DDBJ whole genome shotgun (WGS) entry which is preliminary data.</text>
</comment>
<dbReference type="OrthoDB" id="435460at2759"/>
<feature type="compositionally biased region" description="Low complexity" evidence="1">
    <location>
        <begin position="588"/>
        <end position="599"/>
    </location>
</feature>
<dbReference type="CDD" id="cd11655">
    <property type="entry name" value="rap1_myb-like"/>
    <property type="match status" value="1"/>
</dbReference>
<feature type="region of interest" description="Disordered" evidence="1">
    <location>
        <begin position="800"/>
        <end position="863"/>
    </location>
</feature>
<feature type="compositionally biased region" description="Basic and acidic residues" evidence="1">
    <location>
        <begin position="476"/>
        <end position="487"/>
    </location>
</feature>
<feature type="compositionally biased region" description="Polar residues" evidence="1">
    <location>
        <begin position="488"/>
        <end position="510"/>
    </location>
</feature>
<feature type="compositionally biased region" description="Polar residues" evidence="1">
    <location>
        <begin position="286"/>
        <end position="301"/>
    </location>
</feature>
<feature type="region of interest" description="Disordered" evidence="1">
    <location>
        <begin position="79"/>
        <end position="422"/>
    </location>
</feature>
<name>A0A9P3UQI5_LYOSH</name>
<keyword evidence="4" id="KW-1185">Reference proteome</keyword>
<evidence type="ECO:0000313" key="4">
    <source>
        <dbReference type="Proteomes" id="UP001063166"/>
    </source>
</evidence>
<reference evidence="3" key="1">
    <citation type="submission" date="2022-07" db="EMBL/GenBank/DDBJ databases">
        <title>The genome of Lyophyllum shimeji provides insight into the initial evolution of ectomycorrhizal fungal genome.</title>
        <authorList>
            <person name="Kobayashi Y."/>
            <person name="Shibata T."/>
            <person name="Hirakawa H."/>
            <person name="Shigenobu S."/>
            <person name="Nishiyama T."/>
            <person name="Yamada A."/>
            <person name="Hasebe M."/>
            <person name="Kawaguchi M."/>
        </authorList>
    </citation>
    <scope>NUCLEOTIDE SEQUENCE</scope>
    <source>
        <strain evidence="3">AT787</strain>
    </source>
</reference>
<evidence type="ECO:0000313" key="3">
    <source>
        <dbReference type="EMBL" id="GLB39266.1"/>
    </source>
</evidence>
<feature type="compositionally biased region" description="Polar residues" evidence="1">
    <location>
        <begin position="600"/>
        <end position="612"/>
    </location>
</feature>
<dbReference type="Gene3D" id="1.10.10.60">
    <property type="entry name" value="Homeodomain-like"/>
    <property type="match status" value="1"/>
</dbReference>
<dbReference type="InterPro" id="IPR015010">
    <property type="entry name" value="TERF2IP_Myb"/>
</dbReference>
<feature type="compositionally biased region" description="Basic and acidic residues" evidence="1">
    <location>
        <begin position="760"/>
        <end position="778"/>
    </location>
</feature>
<evidence type="ECO:0000259" key="2">
    <source>
        <dbReference type="Pfam" id="PF08914"/>
    </source>
</evidence>
<dbReference type="Proteomes" id="UP001063166">
    <property type="component" value="Unassembled WGS sequence"/>
</dbReference>
<dbReference type="AlphaFoldDB" id="A0A9P3UQI5"/>
<feature type="region of interest" description="Disordered" evidence="1">
    <location>
        <begin position="584"/>
        <end position="632"/>
    </location>
</feature>
<feature type="compositionally biased region" description="Polar residues" evidence="1">
    <location>
        <begin position="822"/>
        <end position="832"/>
    </location>
</feature>
<dbReference type="InterPro" id="IPR009057">
    <property type="entry name" value="Homeodomain-like_sf"/>
</dbReference>
<feature type="region of interest" description="Disordered" evidence="1">
    <location>
        <begin position="442"/>
        <end position="561"/>
    </location>
</feature>
<sequence>MASRTHFTADEDRLLVKYIAKYNPSRKGRAGNALYRRLCEDVDRKWKWSGAHSWQSWRDRYYKNAEEFDRKIKAYQKKHGLPDGETDALTKVEKVVREEAEETEDEEEDGDEGFAAPGKRKRAVIEEGKRAKIKREPGETGELMDPERREQRGFVMGKGSVAMAARRDGIVDAQSKPELQRKPTTSDEDRREVVNIVVANGDDEPERVEENKVSGSGGSTEGVERARNKQPSPRPLYPDITKLPAPQVSAPDPASSQGAILPAGYVPAPSISYVVRPQKSPGPQPEASSSKVQLSPSNRIPSKSAIAFQPRRQALTKQDDFFESAPTTPSPPDRTENARPKHRLPVLVEGPFGHRFSGRGTGAGDDSSSEDEKTTTWPPLRKRDSSSKGKGRAKQVMQDGQERTEDSTTVRKSSKIVDEQAARDHIRAAPFAARQVNAHASLTRNFPPPGAILAPIRLKTLGQDKPPAGPKTSSIEPKKESISKSDSVRSTSALSRSTSGLTVPATSETDPSIVERRSARTIPRTSWTPGDPFNAHTAHATTDPESKIGAQNPFSRRHTIDSIYDVQNQDVGRRVDLRAEMAKRLHSRSSSVQSRAHSVTTAASRSPVSNAQPTSPTTTTSMARRRSSLLPIPVADEDRERIEYLGVSKAIEMIAKNFGIRDENVWNAWKVFKNIARTEDFFRRFQEKAKAVEAAVLEEMEQDGVDLDALLAEQEQEGQQAGLPPEPTPKSERGQPAERELGERRRSAPSTTNGRSPRRRTQEPDLKIKPLPLERELSEYTPPYMSRAGQYVRLVKQGRKEEAISREERRASGGSGVFPKLRSQSAAQESPQNRTPDTRTDARRDNNGGEAVRGHNNSSLEQIANEVAAEELLQEEEEMAFLAATSRNASELRRIEQRMDVDYMNVSPRSRPGVAGGE</sequence>
<feature type="compositionally biased region" description="Acidic residues" evidence="1">
    <location>
        <begin position="99"/>
        <end position="112"/>
    </location>
</feature>
<protein>
    <recommendedName>
        <fullName evidence="2">TERF2-interacting telomeric protein 1 Myb domain-containing protein</fullName>
    </recommendedName>
</protein>
<feature type="compositionally biased region" description="Basic and acidic residues" evidence="1">
    <location>
        <begin position="836"/>
        <end position="847"/>
    </location>
</feature>
<proteinExistence type="predicted"/>
<accession>A0A9P3UQI5</accession>
<feature type="domain" description="TERF2-interacting telomeric protein 1 Myb" evidence="2">
    <location>
        <begin position="7"/>
        <end position="67"/>
    </location>
</feature>